<name>A0ABV9CFF1_9ACTN</name>
<dbReference type="InterPro" id="IPR021385">
    <property type="entry name" value="DUF3017"/>
</dbReference>
<evidence type="ECO:0000256" key="1">
    <source>
        <dbReference type="SAM" id="Phobius"/>
    </source>
</evidence>
<comment type="caution">
    <text evidence="2">The sequence shown here is derived from an EMBL/GenBank/DDBJ whole genome shotgun (WGS) entry which is preliminary data.</text>
</comment>
<accession>A0ABV9CFF1</accession>
<feature type="transmembrane region" description="Helical" evidence="1">
    <location>
        <begin position="7"/>
        <end position="25"/>
    </location>
</feature>
<dbReference type="Pfam" id="PF11222">
    <property type="entry name" value="DUF3017"/>
    <property type="match status" value="1"/>
</dbReference>
<sequence>MTRGKGWGPYLLVLAGAAIGFGAIAMGLPAWAGSLVVAGSLLLGAVLRLVVPGGDENLLAVRRRRTDVVTYGVLGCMLAGVAASVAVQWMTGR</sequence>
<evidence type="ECO:0000313" key="3">
    <source>
        <dbReference type="Proteomes" id="UP001596004"/>
    </source>
</evidence>
<feature type="transmembrane region" description="Helical" evidence="1">
    <location>
        <begin position="71"/>
        <end position="90"/>
    </location>
</feature>
<gene>
    <name evidence="2" type="ORF">ACFO60_11510</name>
</gene>
<dbReference type="EMBL" id="JBHSFP010000006">
    <property type="protein sequence ID" value="MFC4531392.1"/>
    <property type="molecule type" value="Genomic_DNA"/>
</dbReference>
<feature type="transmembrane region" description="Helical" evidence="1">
    <location>
        <begin position="31"/>
        <end position="51"/>
    </location>
</feature>
<keyword evidence="3" id="KW-1185">Reference proteome</keyword>
<proteinExistence type="predicted"/>
<evidence type="ECO:0000313" key="2">
    <source>
        <dbReference type="EMBL" id="MFC4531392.1"/>
    </source>
</evidence>
<dbReference type="Proteomes" id="UP001596004">
    <property type="component" value="Unassembled WGS sequence"/>
</dbReference>
<protein>
    <submittedName>
        <fullName evidence="2">DUF3017 domain-containing protein</fullName>
    </submittedName>
</protein>
<keyword evidence="1" id="KW-0472">Membrane</keyword>
<dbReference type="RefSeq" id="WP_380839986.1">
    <property type="nucleotide sequence ID" value="NZ_JBHSFP010000006.1"/>
</dbReference>
<reference evidence="3" key="1">
    <citation type="journal article" date="2019" name="Int. J. Syst. Evol. Microbiol.">
        <title>The Global Catalogue of Microorganisms (GCM) 10K type strain sequencing project: providing services to taxonomists for standard genome sequencing and annotation.</title>
        <authorList>
            <consortium name="The Broad Institute Genomics Platform"/>
            <consortium name="The Broad Institute Genome Sequencing Center for Infectious Disease"/>
            <person name="Wu L."/>
            <person name="Ma J."/>
        </authorList>
    </citation>
    <scope>NUCLEOTIDE SEQUENCE [LARGE SCALE GENOMIC DNA]</scope>
    <source>
        <strain evidence="3">CGMCC 4.7132</strain>
    </source>
</reference>
<keyword evidence="1" id="KW-0812">Transmembrane</keyword>
<keyword evidence="1" id="KW-1133">Transmembrane helix</keyword>
<organism evidence="2 3">
    <name type="scientific">Sphaerisporangium dianthi</name>
    <dbReference type="NCBI Taxonomy" id="1436120"/>
    <lineage>
        <taxon>Bacteria</taxon>
        <taxon>Bacillati</taxon>
        <taxon>Actinomycetota</taxon>
        <taxon>Actinomycetes</taxon>
        <taxon>Streptosporangiales</taxon>
        <taxon>Streptosporangiaceae</taxon>
        <taxon>Sphaerisporangium</taxon>
    </lineage>
</organism>